<proteinExistence type="predicted"/>
<dbReference type="AlphaFoldDB" id="C3J9D7"/>
<evidence type="ECO:0000313" key="2">
    <source>
        <dbReference type="EMBL" id="EEN83165.1"/>
    </source>
</evidence>
<keyword evidence="1" id="KW-1133">Transmembrane helix</keyword>
<reference evidence="2 3" key="1">
    <citation type="submission" date="2009-04" db="EMBL/GenBank/DDBJ databases">
        <authorList>
            <person name="Sebastian Y."/>
            <person name="Madupu R."/>
            <person name="Durkin A.S."/>
            <person name="Torralba M."/>
            <person name="Methe B."/>
            <person name="Sutton G.G."/>
            <person name="Strausberg R.L."/>
            <person name="Nelson K.E."/>
        </authorList>
    </citation>
    <scope>NUCLEOTIDE SEQUENCE [LARGE SCALE GENOMIC DNA]</scope>
    <source>
        <strain evidence="3">ATCC 35406 / BCRC 14492 / JCM 8526 / NCTC 13058 / HG 370</strain>
    </source>
</reference>
<keyword evidence="1" id="KW-0812">Transmembrane</keyword>
<dbReference type="eggNOG" id="COG4200">
    <property type="taxonomic scope" value="Bacteria"/>
</dbReference>
<accession>C3J9D7</accession>
<organism evidence="2 3">
    <name type="scientific">Porphyromonas endodontalis (strain ATCC 35406 / DSM 24491 / JCM 8526 / CCUG 16442 / BCRC 14492 / NCTC 13058 / HG 370)</name>
    <name type="common">Bacteroides endodontalis</name>
    <dbReference type="NCBI Taxonomy" id="553175"/>
    <lineage>
        <taxon>Bacteria</taxon>
        <taxon>Pseudomonadati</taxon>
        <taxon>Bacteroidota</taxon>
        <taxon>Bacteroidia</taxon>
        <taxon>Bacteroidales</taxon>
        <taxon>Porphyromonadaceae</taxon>
        <taxon>Porphyromonas</taxon>
    </lineage>
</organism>
<keyword evidence="3" id="KW-1185">Reference proteome</keyword>
<protein>
    <recommendedName>
        <fullName evidence="4">ABC-2 type transporter</fullName>
    </recommendedName>
</protein>
<evidence type="ECO:0000256" key="1">
    <source>
        <dbReference type="SAM" id="Phobius"/>
    </source>
</evidence>
<keyword evidence="1" id="KW-0472">Membrane</keyword>
<evidence type="ECO:0008006" key="4">
    <source>
        <dbReference type="Google" id="ProtNLM"/>
    </source>
</evidence>
<dbReference type="Proteomes" id="UP000004295">
    <property type="component" value="Unassembled WGS sequence"/>
</dbReference>
<feature type="transmembrane region" description="Helical" evidence="1">
    <location>
        <begin position="240"/>
        <end position="260"/>
    </location>
</feature>
<feature type="transmembrane region" description="Helical" evidence="1">
    <location>
        <begin position="189"/>
        <end position="207"/>
    </location>
</feature>
<feature type="transmembrane region" description="Helical" evidence="1">
    <location>
        <begin position="23"/>
        <end position="44"/>
    </location>
</feature>
<dbReference type="EMBL" id="ACNN01000012">
    <property type="protein sequence ID" value="EEN83165.1"/>
    <property type="molecule type" value="Genomic_DNA"/>
</dbReference>
<sequence>MKSNISLSNFLSAEIYKVFHNKLVVMLLLSPLIVYLLVLLYLTFKGWSGLFDYAQPRYTENPWMLIWSRHVLPIFSFMLPLSVTILSYLICEIEFQNDNIRTLLSFPIVRWKSYLSKVFVLQLLIMILCVIVWVCFVLGGYLLGILIPAYRFVEYTIWLPSMQVTSRVLLASFSVGAIQLLISLLSRNFTLPILSCILLTAIALFVTNDPLGSYLPFVTYTYIASIRPIEELTRYTTRDVVNIISWGVVTLLGYMWFTAFPKKNCSLS</sequence>
<comment type="caution">
    <text evidence="2">The sequence shown here is derived from an EMBL/GenBank/DDBJ whole genome shotgun (WGS) entry which is preliminary data.</text>
</comment>
<dbReference type="Pfam" id="PF12730">
    <property type="entry name" value="ABC2_membrane_4"/>
    <property type="match status" value="1"/>
</dbReference>
<name>C3J9D7_POREA</name>
<gene>
    <name evidence="2" type="ORF">POREN0001_1080</name>
</gene>
<feature type="transmembrane region" description="Helical" evidence="1">
    <location>
        <begin position="164"/>
        <end position="182"/>
    </location>
</feature>
<dbReference type="CDD" id="cd21809">
    <property type="entry name" value="ABC-2_lan_permease-like"/>
    <property type="match status" value="1"/>
</dbReference>
<feature type="transmembrane region" description="Helical" evidence="1">
    <location>
        <begin position="118"/>
        <end position="144"/>
    </location>
</feature>
<feature type="transmembrane region" description="Helical" evidence="1">
    <location>
        <begin position="71"/>
        <end position="91"/>
    </location>
</feature>
<evidence type="ECO:0000313" key="3">
    <source>
        <dbReference type="Proteomes" id="UP000004295"/>
    </source>
</evidence>
<dbReference type="STRING" id="553175.POREN0001_1080"/>